<evidence type="ECO:0000313" key="3">
    <source>
        <dbReference type="Proteomes" id="UP001499987"/>
    </source>
</evidence>
<dbReference type="EMBL" id="BAAALD010000001">
    <property type="protein sequence ID" value="GAA1069296.1"/>
    <property type="molecule type" value="Genomic_DNA"/>
</dbReference>
<dbReference type="RefSeq" id="WP_344621430.1">
    <property type="nucleotide sequence ID" value="NZ_BAAALD010000001.1"/>
</dbReference>
<keyword evidence="3" id="KW-1185">Reference proteome</keyword>
<dbReference type="Pfam" id="PF00975">
    <property type="entry name" value="Thioesterase"/>
    <property type="match status" value="1"/>
</dbReference>
<name>A0ABN1T9P4_9ACTN</name>
<dbReference type="SUPFAM" id="SSF53474">
    <property type="entry name" value="alpha/beta-Hydrolases"/>
    <property type="match status" value="1"/>
</dbReference>
<dbReference type="Proteomes" id="UP001499987">
    <property type="component" value="Unassembled WGS sequence"/>
</dbReference>
<organism evidence="2 3">
    <name type="scientific">Kitasatospora arboriphila</name>
    <dbReference type="NCBI Taxonomy" id="258052"/>
    <lineage>
        <taxon>Bacteria</taxon>
        <taxon>Bacillati</taxon>
        <taxon>Actinomycetota</taxon>
        <taxon>Actinomycetes</taxon>
        <taxon>Kitasatosporales</taxon>
        <taxon>Streptomycetaceae</taxon>
        <taxon>Kitasatospora</taxon>
    </lineage>
</organism>
<dbReference type="InterPro" id="IPR001031">
    <property type="entry name" value="Thioesterase"/>
</dbReference>
<gene>
    <name evidence="2" type="ORF">GCM10009663_01080</name>
</gene>
<proteinExistence type="predicted"/>
<dbReference type="Gene3D" id="3.40.50.1820">
    <property type="entry name" value="alpha/beta hydrolase"/>
    <property type="match status" value="1"/>
</dbReference>
<evidence type="ECO:0000313" key="2">
    <source>
        <dbReference type="EMBL" id="GAA1069296.1"/>
    </source>
</evidence>
<reference evidence="2 3" key="1">
    <citation type="journal article" date="2019" name="Int. J. Syst. Evol. Microbiol.">
        <title>The Global Catalogue of Microorganisms (GCM) 10K type strain sequencing project: providing services to taxonomists for standard genome sequencing and annotation.</title>
        <authorList>
            <consortium name="The Broad Institute Genomics Platform"/>
            <consortium name="The Broad Institute Genome Sequencing Center for Infectious Disease"/>
            <person name="Wu L."/>
            <person name="Ma J."/>
        </authorList>
    </citation>
    <scope>NUCLEOTIDE SEQUENCE [LARGE SCALE GENOMIC DNA]</scope>
    <source>
        <strain evidence="2 3">JCM 13002</strain>
    </source>
</reference>
<evidence type="ECO:0000259" key="1">
    <source>
        <dbReference type="Pfam" id="PF00975"/>
    </source>
</evidence>
<feature type="domain" description="Thioesterase" evidence="1">
    <location>
        <begin position="24"/>
        <end position="276"/>
    </location>
</feature>
<protein>
    <recommendedName>
        <fullName evidence="1">Thioesterase domain-containing protein</fullName>
    </recommendedName>
</protein>
<dbReference type="InterPro" id="IPR029058">
    <property type="entry name" value="AB_hydrolase_fold"/>
</dbReference>
<sequence length="298" mass="31106">MRPRRDAGPAVVHRLAEAGDGLGTVFLVHPGALAAGVHRTLAEALPPGTGLTVLDLSGHPAYWEAALTGGRADTTVEELADRIGDELDALDGGGPRTLAGWSFGGVVAQALVERMPAGRRPDRLVLLDSIAPTPEYQQPDDALEPPLLLGWFAMYLGAKRGRPVDVDPQLLAGGGTEDGLRHVLAAAAAGGALPADTAPAGLRKLYDTYVDGLLRNNRLTAPYTARPSSVPLVLVTAERSLLPGDRTLGWGPLAPHGLEVHRSPGDHYTMLSRPDAAAVIARLVRPAAPARLAPATKV</sequence>
<accession>A0ABN1T9P4</accession>
<comment type="caution">
    <text evidence="2">The sequence shown here is derived from an EMBL/GenBank/DDBJ whole genome shotgun (WGS) entry which is preliminary data.</text>
</comment>